<comment type="caution">
    <text evidence="1">The sequence shown here is derived from an EMBL/GenBank/DDBJ whole genome shotgun (WGS) entry which is preliminary data.</text>
</comment>
<sequence length="139" mass="15067">MGRHKMSRLGKKELIMHANVHKTVARIAHHHRDGAISHAAMELNPAGDILTLRASQHLHLPRAEGWMVRAIAGAVWIAQDGDIRDVVLEAGDCIVLDRDVPALFSPLGDARISLSRDTCRSAKGREAVAYPVAAQAAFA</sequence>
<dbReference type="InterPro" id="IPR021317">
    <property type="entry name" value="DUF2917"/>
</dbReference>
<dbReference type="AlphaFoldDB" id="A0A254T8N1"/>
<protein>
    <recommendedName>
        <fullName evidence="3">DUF2917 domain-containing protein</fullName>
    </recommendedName>
</protein>
<reference evidence="1 2" key="1">
    <citation type="submission" date="2016-02" db="EMBL/GenBank/DDBJ databases">
        <authorList>
            <person name="Wen L."/>
            <person name="He K."/>
            <person name="Yang H."/>
        </authorList>
    </citation>
    <scope>NUCLEOTIDE SEQUENCE [LARGE SCALE GENOMIC DNA]</scope>
    <source>
        <strain evidence="1 2">TSA40</strain>
    </source>
</reference>
<organism evidence="1 2">
    <name type="scientific">Noviherbaspirillum denitrificans</name>
    <dbReference type="NCBI Taxonomy" id="1968433"/>
    <lineage>
        <taxon>Bacteria</taxon>
        <taxon>Pseudomonadati</taxon>
        <taxon>Pseudomonadota</taxon>
        <taxon>Betaproteobacteria</taxon>
        <taxon>Burkholderiales</taxon>
        <taxon>Oxalobacteraceae</taxon>
        <taxon>Noviherbaspirillum</taxon>
    </lineage>
</organism>
<evidence type="ECO:0000313" key="1">
    <source>
        <dbReference type="EMBL" id="OWW18989.1"/>
    </source>
</evidence>
<evidence type="ECO:0000313" key="2">
    <source>
        <dbReference type="Proteomes" id="UP000197535"/>
    </source>
</evidence>
<evidence type="ECO:0008006" key="3">
    <source>
        <dbReference type="Google" id="ProtNLM"/>
    </source>
</evidence>
<proteinExistence type="predicted"/>
<dbReference type="Proteomes" id="UP000197535">
    <property type="component" value="Unassembled WGS sequence"/>
</dbReference>
<name>A0A254T8N1_9BURK</name>
<dbReference type="EMBL" id="LSTO01000001">
    <property type="protein sequence ID" value="OWW18989.1"/>
    <property type="molecule type" value="Genomic_DNA"/>
</dbReference>
<accession>A0A254T8N1</accession>
<dbReference type="Pfam" id="PF11142">
    <property type="entry name" value="DUF2917"/>
    <property type="match status" value="1"/>
</dbReference>
<keyword evidence="2" id="KW-1185">Reference proteome</keyword>
<gene>
    <name evidence="1" type="ORF">AYR66_05295</name>
</gene>